<dbReference type="SUPFAM" id="SSF53335">
    <property type="entry name" value="S-adenosyl-L-methionine-dependent methyltransferases"/>
    <property type="match status" value="1"/>
</dbReference>
<reference evidence="5" key="1">
    <citation type="journal article" date="2006" name="PLoS Biol.">
        <title>Macronuclear genome sequence of the ciliate Tetrahymena thermophila, a model eukaryote.</title>
        <authorList>
            <person name="Eisen J.A."/>
            <person name="Coyne R.S."/>
            <person name="Wu M."/>
            <person name="Wu D."/>
            <person name="Thiagarajan M."/>
            <person name="Wortman J.R."/>
            <person name="Badger J.H."/>
            <person name="Ren Q."/>
            <person name="Amedeo P."/>
            <person name="Jones K.M."/>
            <person name="Tallon L.J."/>
            <person name="Delcher A.L."/>
            <person name="Salzberg S.L."/>
            <person name="Silva J.C."/>
            <person name="Haas B.J."/>
            <person name="Majoros W.H."/>
            <person name="Farzad M."/>
            <person name="Carlton J.M."/>
            <person name="Smith R.K. Jr."/>
            <person name="Garg J."/>
            <person name="Pearlman R.E."/>
            <person name="Karrer K.M."/>
            <person name="Sun L."/>
            <person name="Manning G."/>
            <person name="Elde N.C."/>
            <person name="Turkewitz A.P."/>
            <person name="Asai D.J."/>
            <person name="Wilkes D.E."/>
            <person name="Wang Y."/>
            <person name="Cai H."/>
            <person name="Collins K."/>
            <person name="Stewart B.A."/>
            <person name="Lee S.R."/>
            <person name="Wilamowska K."/>
            <person name="Weinberg Z."/>
            <person name="Ruzzo W.L."/>
            <person name="Wloga D."/>
            <person name="Gaertig J."/>
            <person name="Frankel J."/>
            <person name="Tsao C.-C."/>
            <person name="Gorovsky M.A."/>
            <person name="Keeling P.J."/>
            <person name="Waller R.F."/>
            <person name="Patron N.J."/>
            <person name="Cherry J.M."/>
            <person name="Stover N.A."/>
            <person name="Krieger C.J."/>
            <person name="del Toro C."/>
            <person name="Ryder H.F."/>
            <person name="Williamson S.C."/>
            <person name="Barbeau R.A."/>
            <person name="Hamilton E.P."/>
            <person name="Orias E."/>
        </authorList>
    </citation>
    <scope>NUCLEOTIDE SEQUENCE [LARGE SCALE GENOMIC DNA]</scope>
    <source>
        <strain evidence="5">SB210</strain>
    </source>
</reference>
<keyword evidence="4" id="KW-0808">Transferase</keyword>
<feature type="compositionally biased region" description="Polar residues" evidence="1">
    <location>
        <begin position="122"/>
        <end position="131"/>
    </location>
</feature>
<protein>
    <submittedName>
        <fullName evidence="4">UbiE/COQ5 family methyltransferase</fullName>
    </submittedName>
</protein>
<proteinExistence type="predicted"/>
<keyword evidence="5" id="KW-1185">Reference proteome</keyword>
<dbReference type="GO" id="GO:0035267">
    <property type="term" value="C:NuA4 histone acetyltransferase complex"/>
    <property type="evidence" value="ECO:0007669"/>
    <property type="project" value="TreeGrafter"/>
</dbReference>
<name>I7MI07_TETTS</name>
<keyword evidence="2" id="KW-0472">Membrane</keyword>
<evidence type="ECO:0000256" key="2">
    <source>
        <dbReference type="SAM" id="Phobius"/>
    </source>
</evidence>
<gene>
    <name evidence="4" type="ORF">TTHERM_00657410</name>
</gene>
<feature type="domain" description="Methyltransferase type 11" evidence="3">
    <location>
        <begin position="218"/>
        <end position="311"/>
    </location>
</feature>
<dbReference type="GO" id="GO:0032259">
    <property type="term" value="P:methylation"/>
    <property type="evidence" value="ECO:0007669"/>
    <property type="project" value="UniProtKB-KW"/>
</dbReference>
<feature type="compositionally biased region" description="Basic and acidic residues" evidence="1">
    <location>
        <begin position="732"/>
        <end position="754"/>
    </location>
</feature>
<dbReference type="InterPro" id="IPR013216">
    <property type="entry name" value="Methyltransf_11"/>
</dbReference>
<accession>I7MI07</accession>
<dbReference type="Pfam" id="PF08241">
    <property type="entry name" value="Methyltransf_11"/>
    <property type="match status" value="1"/>
</dbReference>
<dbReference type="InterPro" id="IPR029063">
    <property type="entry name" value="SAM-dependent_MTases_sf"/>
</dbReference>
<feature type="compositionally biased region" description="Low complexity" evidence="1">
    <location>
        <begin position="420"/>
        <end position="434"/>
    </location>
</feature>
<feature type="compositionally biased region" description="Basic and acidic residues" evidence="1">
    <location>
        <begin position="190"/>
        <end position="202"/>
    </location>
</feature>
<feature type="compositionally biased region" description="Basic and acidic residues" evidence="1">
    <location>
        <begin position="132"/>
        <end position="144"/>
    </location>
</feature>
<keyword evidence="2" id="KW-1133">Transmembrane helix</keyword>
<evidence type="ECO:0000256" key="1">
    <source>
        <dbReference type="SAM" id="MobiDB-lite"/>
    </source>
</evidence>
<feature type="transmembrane region" description="Helical" evidence="2">
    <location>
        <begin position="785"/>
        <end position="802"/>
    </location>
</feature>
<sequence length="805" mass="93756">MQNIITKAAKKLYDKKYFWQLVQQLSNCLLKTKILNENKENHLKIIKFGDLIEIEQFTINKNISKGKSLSLLKRTKIIKQINKQSNKKKEAQFHQVNIKMSVHKQYDQKRFIGGDSKKHQNGHSNNLSQNSDEQRWHSVQESHNSKKKNHQFEHQLSQSGVQNSGTTLSKSHQHTGSLIGEIIPQQATDQAKKEKRNKDRLSHLSKLLPQKARWIGYLDVGCGNAEISVTIAQNLGIGSVYGVDMFDEDDFVQPSMDLEVKYLQNLNNKLNLPNNCVDLVTCFMAIHHFEHLDLMLREIQRVLLIEGYLFIREHDVPFKNKKLRAYIEEQHRKYPDHPADGYMMLYDREELKDILFAYGFEHLGDSNYTGQNLQAVYHSLYVLKRKEVNSNFKQLINKNRKDLKNNDSLNEEQEEDSQEKSSSNNFSSRESINSQGQQEGDDVLYFNQLSLSNEKRKSSHEFNRKEMQEQYEQIVLQQNSDSVSSEQDKEQSPVVVLAQNKQQQQQKTQLNQTHFIQEEKISTQERKNIQNQKKVNLYPDWDINSEIQNSKIEEEDVDVYANIISVPPSKKEQGSQSLQKQQSSQNKQLQQLKKSQNSNEKIQNVAATQILEEPSHQINENQKINTFDEDGFVVVGAKEKTKKQQPKNSIQASQQVTNIKGLNQQQQIQECQNSKKLNSEESEENLKKEHIKKITEKSIIEEHQEQQIDGEQETAVQDDERHISEKLTKKIIKENKKHEQDQRNSQNEGKERQKQQVKVDTNKTLQKSTKKIETNIQERFSLKQISIIIGVLVFAICFNQLFQLI</sequence>
<dbReference type="OrthoDB" id="3647at2759"/>
<dbReference type="Proteomes" id="UP000009168">
    <property type="component" value="Unassembled WGS sequence"/>
</dbReference>
<dbReference type="PANTHER" id="PTHR15398:SF4">
    <property type="entry name" value="BROMODOMAIN-CONTAINING PROTEIN 8 ISOFORM X1"/>
    <property type="match status" value="1"/>
</dbReference>
<feature type="region of interest" description="Disordered" evidence="1">
    <location>
        <begin position="476"/>
        <end position="500"/>
    </location>
</feature>
<keyword evidence="2" id="KW-0812">Transmembrane</keyword>
<dbReference type="GeneID" id="7827676"/>
<organism evidence="4 5">
    <name type="scientific">Tetrahymena thermophila (strain SB210)</name>
    <dbReference type="NCBI Taxonomy" id="312017"/>
    <lineage>
        <taxon>Eukaryota</taxon>
        <taxon>Sar</taxon>
        <taxon>Alveolata</taxon>
        <taxon>Ciliophora</taxon>
        <taxon>Intramacronucleata</taxon>
        <taxon>Oligohymenophorea</taxon>
        <taxon>Hymenostomatida</taxon>
        <taxon>Tetrahymenina</taxon>
        <taxon>Tetrahymenidae</taxon>
        <taxon>Tetrahymena</taxon>
    </lineage>
</organism>
<feature type="region of interest" description="Disordered" evidence="1">
    <location>
        <begin position="568"/>
        <end position="599"/>
    </location>
</feature>
<dbReference type="KEGG" id="tet:TTHERM_00657410"/>
<dbReference type="RefSeq" id="XP_001024041.2">
    <property type="nucleotide sequence ID" value="XM_001024041.2"/>
</dbReference>
<feature type="region of interest" description="Disordered" evidence="1">
    <location>
        <begin position="113"/>
        <end position="202"/>
    </location>
</feature>
<feature type="compositionally biased region" description="Polar residues" evidence="1">
    <location>
        <begin position="154"/>
        <end position="176"/>
    </location>
</feature>
<feature type="region of interest" description="Disordered" evidence="1">
    <location>
        <begin position="403"/>
        <end position="439"/>
    </location>
</feature>
<evidence type="ECO:0000259" key="3">
    <source>
        <dbReference type="Pfam" id="PF08241"/>
    </source>
</evidence>
<feature type="region of interest" description="Disordered" evidence="1">
    <location>
        <begin position="732"/>
        <end position="762"/>
    </location>
</feature>
<evidence type="ECO:0000313" key="4">
    <source>
        <dbReference type="EMBL" id="EAS03796.2"/>
    </source>
</evidence>
<dbReference type="InParanoid" id="I7MI07"/>
<evidence type="ECO:0000313" key="5">
    <source>
        <dbReference type="Proteomes" id="UP000009168"/>
    </source>
</evidence>
<dbReference type="AlphaFoldDB" id="I7MI07"/>
<feature type="compositionally biased region" description="Polar residues" evidence="1">
    <location>
        <begin position="476"/>
        <end position="485"/>
    </location>
</feature>
<dbReference type="PANTHER" id="PTHR15398">
    <property type="entry name" value="BROMODOMAIN-CONTAINING PROTEIN 8"/>
    <property type="match status" value="1"/>
</dbReference>
<keyword evidence="4" id="KW-0489">Methyltransferase</keyword>
<feature type="compositionally biased region" description="Low complexity" evidence="1">
    <location>
        <begin position="574"/>
        <end position="599"/>
    </location>
</feature>
<dbReference type="EMBL" id="GG662471">
    <property type="protein sequence ID" value="EAS03796.2"/>
    <property type="molecule type" value="Genomic_DNA"/>
</dbReference>
<dbReference type="GO" id="GO:0008757">
    <property type="term" value="F:S-adenosylmethionine-dependent methyltransferase activity"/>
    <property type="evidence" value="ECO:0007669"/>
    <property type="project" value="InterPro"/>
</dbReference>
<dbReference type="Gene3D" id="3.40.50.150">
    <property type="entry name" value="Vaccinia Virus protein VP39"/>
    <property type="match status" value="1"/>
</dbReference>